<evidence type="ECO:0000313" key="3">
    <source>
        <dbReference type="EMBL" id="OCG74200.1"/>
    </source>
</evidence>
<evidence type="ECO:0000256" key="1">
    <source>
        <dbReference type="SAM" id="MobiDB-lite"/>
    </source>
</evidence>
<keyword evidence="4" id="KW-1185">Reference proteome</keyword>
<dbReference type="RefSeq" id="WP_067025442.1">
    <property type="nucleotide sequence ID" value="NZ_CP038256.1"/>
</dbReference>
<reference evidence="3 4" key="1">
    <citation type="submission" date="2016-05" db="EMBL/GenBank/DDBJ databases">
        <authorList>
            <person name="Lavstsen T."/>
            <person name="Jespersen J.S."/>
        </authorList>
    </citation>
    <scope>NUCLEOTIDE SEQUENCE [LARGE SCALE GENOMIC DNA]</scope>
    <source>
        <strain evidence="3 4">YLB-01</strain>
    </source>
</reference>
<feature type="region of interest" description="Disordered" evidence="1">
    <location>
        <begin position="93"/>
        <end position="150"/>
    </location>
</feature>
<name>A0A1B9NC79_9MICO</name>
<feature type="domain" description="DUF7882" evidence="2">
    <location>
        <begin position="1"/>
        <end position="97"/>
    </location>
</feature>
<gene>
    <name evidence="3" type="ORF">A7J15_04905</name>
</gene>
<dbReference type="STRING" id="904291.A7J15_04905"/>
<dbReference type="Pfam" id="PF25355">
    <property type="entry name" value="DUF7882"/>
    <property type="match status" value="1"/>
</dbReference>
<proteinExistence type="predicted"/>
<protein>
    <recommendedName>
        <fullName evidence="2">DUF7882 domain-containing protein</fullName>
    </recommendedName>
</protein>
<sequence length="150" mass="16896">MGLFIYDNADPPIRIDDRTLWHLRAVILTKLRRNETFSVSWAHPEGDEAGYTTIWLHPSIPLRFLFDSSERPELNRDWLARLTVSAVEHGGIELTQEEVHETTTEESAPSAVLGHRDAEPAAAHGGRSRGRTGRPLSRGRTPIAGRGRRR</sequence>
<dbReference type="Proteomes" id="UP000093355">
    <property type="component" value="Unassembled WGS sequence"/>
</dbReference>
<evidence type="ECO:0000313" key="4">
    <source>
        <dbReference type="Proteomes" id="UP000093355"/>
    </source>
</evidence>
<evidence type="ECO:0000259" key="2">
    <source>
        <dbReference type="Pfam" id="PF25355"/>
    </source>
</evidence>
<organism evidence="3 4">
    <name type="scientific">Microbacterium sediminis</name>
    <dbReference type="NCBI Taxonomy" id="904291"/>
    <lineage>
        <taxon>Bacteria</taxon>
        <taxon>Bacillati</taxon>
        <taxon>Actinomycetota</taxon>
        <taxon>Actinomycetes</taxon>
        <taxon>Micrococcales</taxon>
        <taxon>Microbacteriaceae</taxon>
        <taxon>Microbacterium</taxon>
    </lineage>
</organism>
<comment type="caution">
    <text evidence="3">The sequence shown here is derived from an EMBL/GenBank/DDBJ whole genome shotgun (WGS) entry which is preliminary data.</text>
</comment>
<dbReference type="EMBL" id="LXMD01000022">
    <property type="protein sequence ID" value="OCG74200.1"/>
    <property type="molecule type" value="Genomic_DNA"/>
</dbReference>
<accession>A0A1B9NC79</accession>
<dbReference type="AlphaFoldDB" id="A0A1B9NC79"/>
<dbReference type="InterPro" id="IPR057204">
    <property type="entry name" value="DUF7882"/>
</dbReference>